<reference evidence="1" key="1">
    <citation type="journal article" date="2018" name="PLoS Negl. Trop. Dis.">
        <title>An insight into the salivary gland and fat body transcriptome of Panstrongylus lignarius (Hemiptera: Heteroptera), the main vector of Chagas disease in Peru.</title>
        <authorList>
            <person name="Nevoa J.C."/>
            <person name="Mendes M.T."/>
            <person name="da Silva M.V."/>
            <person name="Soares S.C."/>
            <person name="Oliveira C.J.F."/>
            <person name="Ribeiro J.M.C."/>
        </authorList>
    </citation>
    <scope>NUCLEOTIDE SEQUENCE</scope>
</reference>
<dbReference type="EMBL" id="GFTR01002692">
    <property type="protein sequence ID" value="JAW13734.1"/>
    <property type="molecule type" value="Transcribed_RNA"/>
</dbReference>
<accession>A0A224XRK5</accession>
<name>A0A224XRK5_9HEMI</name>
<dbReference type="AlphaFoldDB" id="A0A224XRK5"/>
<proteinExistence type="predicted"/>
<evidence type="ECO:0000313" key="1">
    <source>
        <dbReference type="EMBL" id="JAW13734.1"/>
    </source>
</evidence>
<sequence length="161" mass="18095">MSGFLIMPFIQLLIQKGIAGYFSGITPRLIRCLWLNVIVDALSLTLGWFLGDQNVSYISNSQQENELHSNLVKYKKICIVLSKLTATVIVGKFVGPMEVLEKNYEIVNSGILVGKEPFTFPTNNESWISNLILANSTPQLERRVNFISKAYITDGNLFVSY</sequence>
<protein>
    <submittedName>
        <fullName evidence="1">Putative secreted protein</fullName>
    </submittedName>
</protein>
<organism evidence="1">
    <name type="scientific">Panstrongylus lignarius</name>
    <dbReference type="NCBI Taxonomy" id="156445"/>
    <lineage>
        <taxon>Eukaryota</taxon>
        <taxon>Metazoa</taxon>
        <taxon>Ecdysozoa</taxon>
        <taxon>Arthropoda</taxon>
        <taxon>Hexapoda</taxon>
        <taxon>Insecta</taxon>
        <taxon>Pterygota</taxon>
        <taxon>Neoptera</taxon>
        <taxon>Paraneoptera</taxon>
        <taxon>Hemiptera</taxon>
        <taxon>Heteroptera</taxon>
        <taxon>Panheteroptera</taxon>
        <taxon>Cimicomorpha</taxon>
        <taxon>Reduviidae</taxon>
        <taxon>Triatominae</taxon>
        <taxon>Panstrongylus</taxon>
    </lineage>
</organism>